<dbReference type="EMBL" id="JACXJA010000034">
    <property type="protein sequence ID" value="MBD2864831.1"/>
    <property type="molecule type" value="Genomic_DNA"/>
</dbReference>
<dbReference type="Proteomes" id="UP000639396">
    <property type="component" value="Unassembled WGS sequence"/>
</dbReference>
<evidence type="ECO:0000313" key="1">
    <source>
        <dbReference type="EMBL" id="MBD2864831.1"/>
    </source>
</evidence>
<name>A0A927CEN6_9BACL</name>
<accession>A0A927CEN6</accession>
<evidence type="ECO:0000313" key="2">
    <source>
        <dbReference type="Proteomes" id="UP000639396"/>
    </source>
</evidence>
<keyword evidence="2" id="KW-1185">Reference proteome</keyword>
<dbReference type="RefSeq" id="WP_190930452.1">
    <property type="nucleotide sequence ID" value="NZ_JACXJA010000034.1"/>
</dbReference>
<dbReference type="AlphaFoldDB" id="A0A927CEN6"/>
<gene>
    <name evidence="1" type="ORF">IDH45_22910</name>
</gene>
<protein>
    <submittedName>
        <fullName evidence="1">Uncharacterized protein</fullName>
    </submittedName>
</protein>
<organism evidence="1 2">
    <name type="scientific">Paenibacillus oceani</name>
    <dbReference type="NCBI Taxonomy" id="2772510"/>
    <lineage>
        <taxon>Bacteria</taxon>
        <taxon>Bacillati</taxon>
        <taxon>Bacillota</taxon>
        <taxon>Bacilli</taxon>
        <taxon>Bacillales</taxon>
        <taxon>Paenibacillaceae</taxon>
        <taxon>Paenibacillus</taxon>
    </lineage>
</organism>
<reference evidence="1" key="1">
    <citation type="submission" date="2020-09" db="EMBL/GenBank/DDBJ databases">
        <title>A novel bacterium of genus Paenibacillus, isolated from South China Sea.</title>
        <authorList>
            <person name="Huang H."/>
            <person name="Mo K."/>
            <person name="Hu Y."/>
        </authorList>
    </citation>
    <scope>NUCLEOTIDE SEQUENCE</scope>
    <source>
        <strain evidence="1">IB182363</strain>
    </source>
</reference>
<comment type="caution">
    <text evidence="1">The sequence shown here is derived from an EMBL/GenBank/DDBJ whole genome shotgun (WGS) entry which is preliminary data.</text>
</comment>
<proteinExistence type="predicted"/>
<sequence length="101" mass="11420">MMKTGTVTIERNTREAARREKETLLQLIGSAFTAWLGKSAEALTRFGDETESPHPGATAPSESEIREIRQRIDYMRAKMDRFGCVAKSRTGQERGRMDREG</sequence>